<keyword evidence="1" id="KW-0732">Signal</keyword>
<evidence type="ECO:0000313" key="2">
    <source>
        <dbReference type="EMBL" id="CAB3377374.1"/>
    </source>
</evidence>
<gene>
    <name evidence="2" type="ORF">CLODIP_2_CD13943</name>
</gene>
<organism evidence="2 3">
    <name type="scientific">Cloeon dipterum</name>
    <dbReference type="NCBI Taxonomy" id="197152"/>
    <lineage>
        <taxon>Eukaryota</taxon>
        <taxon>Metazoa</taxon>
        <taxon>Ecdysozoa</taxon>
        <taxon>Arthropoda</taxon>
        <taxon>Hexapoda</taxon>
        <taxon>Insecta</taxon>
        <taxon>Pterygota</taxon>
        <taxon>Palaeoptera</taxon>
        <taxon>Ephemeroptera</taxon>
        <taxon>Pisciforma</taxon>
        <taxon>Baetidae</taxon>
        <taxon>Cloeon</taxon>
    </lineage>
</organism>
<comment type="caution">
    <text evidence="2">The sequence shown here is derived from an EMBL/GenBank/DDBJ whole genome shotgun (WGS) entry which is preliminary data.</text>
</comment>
<dbReference type="AlphaFoldDB" id="A0A8S1D8Z0"/>
<name>A0A8S1D8Z0_9INSE</name>
<protein>
    <recommendedName>
        <fullName evidence="4">Secreted protein</fullName>
    </recommendedName>
</protein>
<sequence>MVWWWLLQLLQHPSSRSRCSIQPSSLRGHSPSPPPSTSCLPLVSVRQSCRRVTSRCPLRALLPVNTALGHTFRTLLCGGLIGRLKMNRRKVSEFGNSTTVGPRKLSLEPTVEEFLTFVCP</sequence>
<dbReference type="Proteomes" id="UP000494165">
    <property type="component" value="Unassembled WGS sequence"/>
</dbReference>
<feature type="signal peptide" evidence="1">
    <location>
        <begin position="1"/>
        <end position="17"/>
    </location>
</feature>
<evidence type="ECO:0000313" key="3">
    <source>
        <dbReference type="Proteomes" id="UP000494165"/>
    </source>
</evidence>
<evidence type="ECO:0008006" key="4">
    <source>
        <dbReference type="Google" id="ProtNLM"/>
    </source>
</evidence>
<feature type="chain" id="PRO_5035870489" description="Secreted protein" evidence="1">
    <location>
        <begin position="18"/>
        <end position="120"/>
    </location>
</feature>
<dbReference type="EMBL" id="CADEPI010000144">
    <property type="protein sequence ID" value="CAB3377374.1"/>
    <property type="molecule type" value="Genomic_DNA"/>
</dbReference>
<reference evidence="2 3" key="1">
    <citation type="submission" date="2020-04" db="EMBL/GenBank/DDBJ databases">
        <authorList>
            <person name="Alioto T."/>
            <person name="Alioto T."/>
            <person name="Gomez Garrido J."/>
        </authorList>
    </citation>
    <scope>NUCLEOTIDE SEQUENCE [LARGE SCALE GENOMIC DNA]</scope>
</reference>
<accession>A0A8S1D8Z0</accession>
<proteinExistence type="predicted"/>
<evidence type="ECO:0000256" key="1">
    <source>
        <dbReference type="SAM" id="SignalP"/>
    </source>
</evidence>
<keyword evidence="3" id="KW-1185">Reference proteome</keyword>